<name>A0A6A5Q7G9_AMPQU</name>
<dbReference type="Proteomes" id="UP000800096">
    <property type="component" value="Unassembled WGS sequence"/>
</dbReference>
<accession>A0A6A5Q7G9</accession>
<organism evidence="1 2">
    <name type="scientific">Ampelomyces quisqualis</name>
    <name type="common">Powdery mildew agent</name>
    <dbReference type="NCBI Taxonomy" id="50730"/>
    <lineage>
        <taxon>Eukaryota</taxon>
        <taxon>Fungi</taxon>
        <taxon>Dikarya</taxon>
        <taxon>Ascomycota</taxon>
        <taxon>Pezizomycotina</taxon>
        <taxon>Dothideomycetes</taxon>
        <taxon>Pleosporomycetidae</taxon>
        <taxon>Pleosporales</taxon>
        <taxon>Pleosporineae</taxon>
        <taxon>Phaeosphaeriaceae</taxon>
        <taxon>Ampelomyces</taxon>
    </lineage>
</organism>
<dbReference type="EMBL" id="ML979144">
    <property type="protein sequence ID" value="KAF1911463.1"/>
    <property type="molecule type" value="Genomic_DNA"/>
</dbReference>
<dbReference type="AlphaFoldDB" id="A0A6A5Q7G9"/>
<evidence type="ECO:0000313" key="1">
    <source>
        <dbReference type="EMBL" id="KAF1911463.1"/>
    </source>
</evidence>
<sequence length="156" mass="17998">MSVQMKAGGLPRRSIPKWIDLELWLSDDAQPSSIPTVIRPWDEYIDWTRLCWERDWHDCSVCLDVKLARALRNSGGRSSRQKYKLVVPRISATNRAMTSSSLQHQPRIWLQPWVFGNSSMQEHGGFGVLWQNLRRCQGGNVAGKCCIRKQSTFVWP</sequence>
<reference evidence="1" key="1">
    <citation type="journal article" date="2020" name="Stud. Mycol.">
        <title>101 Dothideomycetes genomes: a test case for predicting lifestyles and emergence of pathogens.</title>
        <authorList>
            <person name="Haridas S."/>
            <person name="Albert R."/>
            <person name="Binder M."/>
            <person name="Bloem J."/>
            <person name="Labutti K."/>
            <person name="Salamov A."/>
            <person name="Andreopoulos B."/>
            <person name="Baker S."/>
            <person name="Barry K."/>
            <person name="Bills G."/>
            <person name="Bluhm B."/>
            <person name="Cannon C."/>
            <person name="Castanera R."/>
            <person name="Culley D."/>
            <person name="Daum C."/>
            <person name="Ezra D."/>
            <person name="Gonzalez J."/>
            <person name="Henrissat B."/>
            <person name="Kuo A."/>
            <person name="Liang C."/>
            <person name="Lipzen A."/>
            <person name="Lutzoni F."/>
            <person name="Magnuson J."/>
            <person name="Mondo S."/>
            <person name="Nolan M."/>
            <person name="Ohm R."/>
            <person name="Pangilinan J."/>
            <person name="Park H.-J."/>
            <person name="Ramirez L."/>
            <person name="Alfaro M."/>
            <person name="Sun H."/>
            <person name="Tritt A."/>
            <person name="Yoshinaga Y."/>
            <person name="Zwiers L.-H."/>
            <person name="Turgeon B."/>
            <person name="Goodwin S."/>
            <person name="Spatafora J."/>
            <person name="Crous P."/>
            <person name="Grigoriev I."/>
        </authorList>
    </citation>
    <scope>NUCLEOTIDE SEQUENCE</scope>
    <source>
        <strain evidence="1">HMLAC05119</strain>
    </source>
</reference>
<gene>
    <name evidence="1" type="ORF">BDU57DRAFT_104945</name>
</gene>
<proteinExistence type="predicted"/>
<keyword evidence="2" id="KW-1185">Reference proteome</keyword>
<evidence type="ECO:0000313" key="2">
    <source>
        <dbReference type="Proteomes" id="UP000800096"/>
    </source>
</evidence>
<protein>
    <submittedName>
        <fullName evidence="1">Uncharacterized protein</fullName>
    </submittedName>
</protein>